<proteinExistence type="predicted"/>
<gene>
    <name evidence="2" type="ORF">UFOVP1035_45</name>
    <name evidence="3" type="ORF">UFOVP1181_4</name>
    <name evidence="1" type="ORF">UFOVP965_49</name>
</gene>
<organism evidence="2">
    <name type="scientific">uncultured Caudovirales phage</name>
    <dbReference type="NCBI Taxonomy" id="2100421"/>
    <lineage>
        <taxon>Viruses</taxon>
        <taxon>Duplodnaviria</taxon>
        <taxon>Heunggongvirae</taxon>
        <taxon>Uroviricota</taxon>
        <taxon>Caudoviricetes</taxon>
        <taxon>Peduoviridae</taxon>
        <taxon>Maltschvirus</taxon>
        <taxon>Maltschvirus maltsch</taxon>
    </lineage>
</organism>
<evidence type="ECO:0000313" key="2">
    <source>
        <dbReference type="EMBL" id="CAB4179777.1"/>
    </source>
</evidence>
<sequence>MENKELLNNVRQYLLIKDEVKLLTTRETEIKSRLIAVVDEAEADERGHRVLTVVEPTTGDEVKLIRQRRVSKTLDMDIAEEILTKRGIKDTCINMVPTLDEGAIMAAFQSNYLTEADIDAMFPAKVSYAFLMQTEDNK</sequence>
<name>A0A6J5QBF5_9CAUD</name>
<reference evidence="2" key="1">
    <citation type="submission" date="2020-05" db="EMBL/GenBank/DDBJ databases">
        <authorList>
            <person name="Chiriac C."/>
            <person name="Salcher M."/>
            <person name="Ghai R."/>
            <person name="Kavagutti S V."/>
        </authorList>
    </citation>
    <scope>NUCLEOTIDE SEQUENCE</scope>
</reference>
<accession>A0A6J5QBF5</accession>
<evidence type="ECO:0000313" key="3">
    <source>
        <dbReference type="EMBL" id="CAB4188275.1"/>
    </source>
</evidence>
<dbReference type="EMBL" id="LR797127">
    <property type="protein sequence ID" value="CAB4188275.1"/>
    <property type="molecule type" value="Genomic_DNA"/>
</dbReference>
<dbReference type="EMBL" id="LR796984">
    <property type="protein sequence ID" value="CAB4179777.1"/>
    <property type="molecule type" value="Genomic_DNA"/>
</dbReference>
<protein>
    <submittedName>
        <fullName evidence="2">Uncharacterized protein</fullName>
    </submittedName>
</protein>
<dbReference type="EMBL" id="LR796920">
    <property type="protein sequence ID" value="CAB4174508.1"/>
    <property type="molecule type" value="Genomic_DNA"/>
</dbReference>
<evidence type="ECO:0000313" key="1">
    <source>
        <dbReference type="EMBL" id="CAB4174508.1"/>
    </source>
</evidence>